<dbReference type="EMBL" id="MSFM01000016">
    <property type="protein sequence ID" value="PKY00110.1"/>
    <property type="molecule type" value="Genomic_DNA"/>
</dbReference>
<dbReference type="Pfam" id="PF06985">
    <property type="entry name" value="HET"/>
    <property type="match status" value="1"/>
</dbReference>
<gene>
    <name evidence="2" type="ORF">P168DRAFT_313601</name>
</gene>
<name>A0A2I1CR60_ASPC2</name>
<dbReference type="OrthoDB" id="5125733at2759"/>
<evidence type="ECO:0000313" key="2">
    <source>
        <dbReference type="EMBL" id="PKY00110.1"/>
    </source>
</evidence>
<evidence type="ECO:0000313" key="3">
    <source>
        <dbReference type="Proteomes" id="UP000234254"/>
    </source>
</evidence>
<dbReference type="VEuPathDB" id="FungiDB:P168DRAFT_313601"/>
<sequence length="658" mass="74153">MKICEPCISAVQSLHSNLWLQTVKSKIPPYPRTLRSGCWICHGLVSWMGLYHQQLLKKWRGSPINVEFSMSAQFGFSEIHHQGQPLLPCEVSVAPEDLSSSLFTELPEPDPIPGTLGLIKSWIDQCSKTHLRCKQTHSALWFPTRLIQIVRGDSGIKAKLIITGGKSLKGRYMTLSHRWPAHPGQYPMLKSSTLAQFQRAIDTQRLPQSFQETMELACNLRIKYIWIDSMCILQDEDDLSDWENEALTMHRVYAHSFLNVSATFASDGTESLFYRSRSWAATCPPQIKVNVNGRSQDVYVVDCDLWNKEITDAPLHKRAWVFQERFLACRVLHFGSSQVGWECCEAEALEILPDGVPFPLMAGSNCKSAMLRGLRELSCSISIQSSNPNLGAATTMTLPSPNEIKIFEWRCRLIEEYSKCQMTYAKDKLIAFFGVAKSEILTQRTSDQYIAGMWTSSLVYDLAWQRIYNEARLPTALQSPKFYAPSWSWASFDGEVAFPASMPTSGPPSPFAVIVNVSDDSLGNGMKMFSRHDKASEGRCYIDIECFLLQFSLIWSVDGDIDGIMMNKFDITFMNDGADLENCRKDEIDDLLGNFIDLNEDPSVAEDGSLKKLAQSGNLFLVPLFATRYFFEAMVVARLGMNWMQMPVTSSAKGHGVK</sequence>
<feature type="domain" description="Heterokaryon incompatibility" evidence="1">
    <location>
        <begin position="172"/>
        <end position="324"/>
    </location>
</feature>
<organism evidence="2 3">
    <name type="scientific">Aspergillus campestris (strain IBT 28561)</name>
    <dbReference type="NCBI Taxonomy" id="1392248"/>
    <lineage>
        <taxon>Eukaryota</taxon>
        <taxon>Fungi</taxon>
        <taxon>Dikarya</taxon>
        <taxon>Ascomycota</taxon>
        <taxon>Pezizomycotina</taxon>
        <taxon>Eurotiomycetes</taxon>
        <taxon>Eurotiomycetidae</taxon>
        <taxon>Eurotiales</taxon>
        <taxon>Aspergillaceae</taxon>
        <taxon>Aspergillus</taxon>
        <taxon>Aspergillus subgen. Circumdati</taxon>
    </lineage>
</organism>
<dbReference type="PANTHER" id="PTHR33112">
    <property type="entry name" value="DOMAIN PROTEIN, PUTATIVE-RELATED"/>
    <property type="match status" value="1"/>
</dbReference>
<dbReference type="InterPro" id="IPR010730">
    <property type="entry name" value="HET"/>
</dbReference>
<dbReference type="Proteomes" id="UP000234254">
    <property type="component" value="Unassembled WGS sequence"/>
</dbReference>
<keyword evidence="3" id="KW-1185">Reference proteome</keyword>
<dbReference type="GeneID" id="36547208"/>
<dbReference type="AlphaFoldDB" id="A0A2I1CR60"/>
<evidence type="ECO:0000259" key="1">
    <source>
        <dbReference type="Pfam" id="PF06985"/>
    </source>
</evidence>
<reference evidence="2" key="1">
    <citation type="submission" date="2016-12" db="EMBL/GenBank/DDBJ databases">
        <title>The genomes of Aspergillus section Nigri reveals drivers in fungal speciation.</title>
        <authorList>
            <consortium name="DOE Joint Genome Institute"/>
            <person name="Vesth T.C."/>
            <person name="Nybo J."/>
            <person name="Theobald S."/>
            <person name="Brandl J."/>
            <person name="Frisvad J.C."/>
            <person name="Nielsen K.F."/>
            <person name="Lyhne E.K."/>
            <person name="Kogle M.E."/>
            <person name="Kuo A."/>
            <person name="Riley R."/>
            <person name="Clum A."/>
            <person name="Nolan M."/>
            <person name="Lipzen A."/>
            <person name="Salamov A."/>
            <person name="Henrissat B."/>
            <person name="Wiebenga A."/>
            <person name="De vries R.P."/>
            <person name="Grigoriev I.V."/>
            <person name="Mortensen U.H."/>
            <person name="Andersen M.R."/>
            <person name="Baker S.E."/>
        </authorList>
    </citation>
    <scope>NUCLEOTIDE SEQUENCE</scope>
    <source>
        <strain evidence="2">IBT 28561</strain>
    </source>
</reference>
<dbReference type="RefSeq" id="XP_024688704.1">
    <property type="nucleotide sequence ID" value="XM_024839684.1"/>
</dbReference>
<comment type="caution">
    <text evidence="2">The sequence shown here is derived from an EMBL/GenBank/DDBJ whole genome shotgun (WGS) entry which is preliminary data.</text>
</comment>
<protein>
    <submittedName>
        <fullName evidence="2">HET-domain-containing protein</fullName>
    </submittedName>
</protein>
<accession>A0A2I1CR60</accession>
<proteinExistence type="predicted"/>
<dbReference type="PANTHER" id="PTHR33112:SF16">
    <property type="entry name" value="HETEROKARYON INCOMPATIBILITY DOMAIN-CONTAINING PROTEIN"/>
    <property type="match status" value="1"/>
</dbReference>